<gene>
    <name evidence="8" type="ORF">D0C36_20685</name>
</gene>
<dbReference type="PROSITE" id="PS50005">
    <property type="entry name" value="TPR"/>
    <property type="match status" value="1"/>
</dbReference>
<organism evidence="8 9">
    <name type="scientific">Mucilaginibacter conchicola</name>
    <dbReference type="NCBI Taxonomy" id="2303333"/>
    <lineage>
        <taxon>Bacteria</taxon>
        <taxon>Pseudomonadati</taxon>
        <taxon>Bacteroidota</taxon>
        <taxon>Sphingobacteriia</taxon>
        <taxon>Sphingobacteriales</taxon>
        <taxon>Sphingobacteriaceae</taxon>
        <taxon>Mucilaginibacter</taxon>
    </lineage>
</organism>
<evidence type="ECO:0000256" key="3">
    <source>
        <dbReference type="ARBA" id="ARBA00022803"/>
    </source>
</evidence>
<dbReference type="PANTHER" id="PTHR46825">
    <property type="entry name" value="D-ALANYL-D-ALANINE-CARBOXYPEPTIDASE/ENDOPEPTIDASE AMPH"/>
    <property type="match status" value="1"/>
</dbReference>
<keyword evidence="3 5" id="KW-0802">TPR repeat</keyword>
<evidence type="ECO:0000256" key="2">
    <source>
        <dbReference type="ARBA" id="ARBA00022737"/>
    </source>
</evidence>
<evidence type="ECO:0000256" key="6">
    <source>
        <dbReference type="SAM" id="SignalP"/>
    </source>
</evidence>
<comment type="caution">
    <text evidence="8">The sequence shown here is derived from an EMBL/GenBank/DDBJ whole genome shotgun (WGS) entry which is preliminary data.</text>
</comment>
<dbReference type="SMART" id="SM00028">
    <property type="entry name" value="TPR"/>
    <property type="match status" value="2"/>
</dbReference>
<reference evidence="8 9" key="1">
    <citation type="submission" date="2018-08" db="EMBL/GenBank/DDBJ databases">
        <title>Mucilaginibacter sp. MYSH2.</title>
        <authorList>
            <person name="Seo T."/>
        </authorList>
    </citation>
    <scope>NUCLEOTIDE SEQUENCE [LARGE SCALE GENOMIC DNA]</scope>
    <source>
        <strain evidence="8 9">MYSH2</strain>
    </source>
</reference>
<dbReference type="Gene3D" id="1.25.40.10">
    <property type="entry name" value="Tetratricopeptide repeat domain"/>
    <property type="match status" value="1"/>
</dbReference>
<evidence type="ECO:0000256" key="5">
    <source>
        <dbReference type="PROSITE-ProRule" id="PRU00339"/>
    </source>
</evidence>
<feature type="signal peptide" evidence="6">
    <location>
        <begin position="1"/>
        <end position="22"/>
    </location>
</feature>
<dbReference type="InterPro" id="IPR050491">
    <property type="entry name" value="AmpC-like"/>
</dbReference>
<dbReference type="RefSeq" id="WP_117393589.1">
    <property type="nucleotide sequence ID" value="NZ_QWDC01000003.1"/>
</dbReference>
<dbReference type="AlphaFoldDB" id="A0A372NQX9"/>
<feature type="chain" id="PRO_5016779803" evidence="6">
    <location>
        <begin position="23"/>
        <end position="497"/>
    </location>
</feature>
<comment type="subcellular location">
    <subcellularLocation>
        <location evidence="1">Membrane</location>
    </subcellularLocation>
</comment>
<dbReference type="PROSITE" id="PS50293">
    <property type="entry name" value="TPR_REGION"/>
    <property type="match status" value="1"/>
</dbReference>
<evidence type="ECO:0000259" key="7">
    <source>
        <dbReference type="Pfam" id="PF00144"/>
    </source>
</evidence>
<keyword evidence="9" id="KW-1185">Reference proteome</keyword>
<dbReference type="Pfam" id="PF07719">
    <property type="entry name" value="TPR_2"/>
    <property type="match status" value="1"/>
</dbReference>
<dbReference type="SUPFAM" id="SSF56601">
    <property type="entry name" value="beta-lactamase/transpeptidase-like"/>
    <property type="match status" value="1"/>
</dbReference>
<dbReference type="OrthoDB" id="9793489at2"/>
<sequence>MRPKFSMIILLTLALSAGKTYAQTTVSRIDTFLNNLNADHQINGSVLVAAQGKVLYDHSYGIANVHTHQVNAIDTKYVMASVSKPLTAIAVFQLIEKGKLKLDEPVARYLPTFSLKDITVRNLLAHTSGLPNTEELFGGQLKANPDKQYTNADILPALVAFGTVRFRAGEKYEYSNTNYSLLALLIEKQTGRAFADYMRRYVFKPAGMANTEIIDSDFNFPAGFAKKYDRPIHYADTLRLVTEVPEIRQWTYNWVGFQGPGNMVSTTHDLLNLDRALYAGKLVSARSMDLMFTPNKLNDGSIPYFRAGIDEAAYGLGWFIFRHTDNGRVVWHSGGIPGMNTFLLRNIEKKQLVITMDNAQNAPVAPELYIILSNKPFFRGRSLARLYVTTLLDKGADRAQETLNRLKTDKNWTLSEGELNFLGIELMNNKHLTEALEVFKTNTILFPDSFNTYDSYGEALMKAGRKEEAIEMYKKSIKLNPGNQSGKKMLEKLLGEP</sequence>
<evidence type="ECO:0000256" key="4">
    <source>
        <dbReference type="ARBA" id="ARBA00023136"/>
    </source>
</evidence>
<dbReference type="PANTHER" id="PTHR46825:SF11">
    <property type="entry name" value="PENICILLIN-BINDING PROTEIN 4"/>
    <property type="match status" value="1"/>
</dbReference>
<dbReference type="InterPro" id="IPR019734">
    <property type="entry name" value="TPR_rpt"/>
</dbReference>
<dbReference type="InterPro" id="IPR013105">
    <property type="entry name" value="TPR_2"/>
</dbReference>
<feature type="domain" description="Beta-lactamase-related" evidence="7">
    <location>
        <begin position="31"/>
        <end position="357"/>
    </location>
</feature>
<dbReference type="Proteomes" id="UP000264217">
    <property type="component" value="Unassembled WGS sequence"/>
</dbReference>
<proteinExistence type="predicted"/>
<keyword evidence="2" id="KW-0677">Repeat</keyword>
<accession>A0A372NQX9</accession>
<dbReference type="Pfam" id="PF00144">
    <property type="entry name" value="Beta-lactamase"/>
    <property type="match status" value="1"/>
</dbReference>
<feature type="repeat" description="TPR" evidence="5">
    <location>
        <begin position="450"/>
        <end position="483"/>
    </location>
</feature>
<dbReference type="InterPro" id="IPR001466">
    <property type="entry name" value="Beta-lactam-related"/>
</dbReference>
<evidence type="ECO:0000256" key="1">
    <source>
        <dbReference type="ARBA" id="ARBA00004370"/>
    </source>
</evidence>
<dbReference type="GO" id="GO:0016020">
    <property type="term" value="C:membrane"/>
    <property type="evidence" value="ECO:0007669"/>
    <property type="project" value="UniProtKB-SubCell"/>
</dbReference>
<dbReference type="InterPro" id="IPR011990">
    <property type="entry name" value="TPR-like_helical_dom_sf"/>
</dbReference>
<evidence type="ECO:0000313" key="9">
    <source>
        <dbReference type="Proteomes" id="UP000264217"/>
    </source>
</evidence>
<evidence type="ECO:0000313" key="8">
    <source>
        <dbReference type="EMBL" id="RFZ91344.1"/>
    </source>
</evidence>
<dbReference type="SUPFAM" id="SSF48452">
    <property type="entry name" value="TPR-like"/>
    <property type="match status" value="1"/>
</dbReference>
<keyword evidence="6" id="KW-0732">Signal</keyword>
<dbReference type="InterPro" id="IPR012338">
    <property type="entry name" value="Beta-lactam/transpept-like"/>
</dbReference>
<protein>
    <submittedName>
        <fullName evidence="8">Tetratricopeptide repeat protein</fullName>
    </submittedName>
</protein>
<dbReference type="Gene3D" id="3.40.710.10">
    <property type="entry name" value="DD-peptidase/beta-lactamase superfamily"/>
    <property type="match status" value="1"/>
</dbReference>
<name>A0A372NQX9_9SPHI</name>
<keyword evidence="4" id="KW-0472">Membrane</keyword>
<dbReference type="EMBL" id="QWDC01000003">
    <property type="protein sequence ID" value="RFZ91344.1"/>
    <property type="molecule type" value="Genomic_DNA"/>
</dbReference>